<name>A0ABS6GQX0_9BACI</name>
<organism evidence="3 4">
    <name type="scientific">Allobacillus halotolerans</name>
    <dbReference type="NCBI Taxonomy" id="570278"/>
    <lineage>
        <taxon>Bacteria</taxon>
        <taxon>Bacillati</taxon>
        <taxon>Bacillota</taxon>
        <taxon>Bacilli</taxon>
        <taxon>Bacillales</taxon>
        <taxon>Bacillaceae</taxon>
        <taxon>Allobacillus</taxon>
    </lineage>
</organism>
<gene>
    <name evidence="3" type="ORF">KQ486_09760</name>
</gene>
<dbReference type="InterPro" id="IPR025285">
    <property type="entry name" value="DUF4145"/>
</dbReference>
<feature type="compositionally biased region" description="Polar residues" evidence="1">
    <location>
        <begin position="173"/>
        <end position="189"/>
    </location>
</feature>
<feature type="domain" description="DUF4145" evidence="2">
    <location>
        <begin position="24"/>
        <end position="113"/>
    </location>
</feature>
<evidence type="ECO:0000313" key="3">
    <source>
        <dbReference type="EMBL" id="MBU6081295.1"/>
    </source>
</evidence>
<evidence type="ECO:0000256" key="1">
    <source>
        <dbReference type="SAM" id="MobiDB-lite"/>
    </source>
</evidence>
<evidence type="ECO:0000259" key="2">
    <source>
        <dbReference type="Pfam" id="PF13643"/>
    </source>
</evidence>
<reference evidence="3 4" key="1">
    <citation type="journal article" date="2011" name="Int. J. Syst. Evol. Microbiol.">
        <title>Allobacillus halotolerans gen. nov., sp. nov. isolated from shrimp paste.</title>
        <authorList>
            <person name="Sheu S.Y."/>
            <person name="Arun A.B."/>
            <person name="Jiang S.R."/>
            <person name="Young C.C."/>
            <person name="Chen W.M."/>
        </authorList>
    </citation>
    <scope>NUCLEOTIDE SEQUENCE [LARGE SCALE GENOMIC DNA]</scope>
    <source>
        <strain evidence="3 4">LMG 24826</strain>
    </source>
</reference>
<proteinExistence type="predicted"/>
<protein>
    <submittedName>
        <fullName evidence="3">DUF4145 domain-containing protein</fullName>
    </submittedName>
</protein>
<dbReference type="EMBL" id="JAHLZF010000013">
    <property type="protein sequence ID" value="MBU6081295.1"/>
    <property type="molecule type" value="Genomic_DNA"/>
</dbReference>
<dbReference type="Proteomes" id="UP000812672">
    <property type="component" value="Unassembled WGS sequence"/>
</dbReference>
<sequence length="396" mass="46496">MFVENYFYDFLNQISEEFTRTLRELENAIYNSPRSMLTHSRTFIETLLEKVMIHENMENEPYLTIIERIQDLDESGLLTDEVKNSLHEVRKLGNKAAHDTRQFRFSESLTAWEHIYIIVKWFVEVYGSHDIEVPEYVDPVMRRDHSYDLEEMNFRFQKIEELLKQAVQNEQPKQVSVDSHNLNAKSTNDADSETGGPVEKQEVSLSETMDKAPGLIPIRTISYGNDGVEVPYFLRDTFLLPQRFENSERFLVRLGGVEEARIMSELPERLDGFHNRIVRYNETHSEVFFSELKNFINEEIRRRKLMQNRPGELFLFYKSEEIVVTEELGKIEINKENFTGMPGLIDQLNEDGIKFVRDLPKELVILGKYKGVGTSRVESFFNQLKEKQVSKIEELV</sequence>
<feature type="region of interest" description="Disordered" evidence="1">
    <location>
        <begin position="173"/>
        <end position="206"/>
    </location>
</feature>
<evidence type="ECO:0000313" key="4">
    <source>
        <dbReference type="Proteomes" id="UP000812672"/>
    </source>
</evidence>
<accession>A0ABS6GQX0</accession>
<dbReference type="Pfam" id="PF13643">
    <property type="entry name" value="DUF4145"/>
    <property type="match status" value="1"/>
</dbReference>
<keyword evidence="4" id="KW-1185">Reference proteome</keyword>
<comment type="caution">
    <text evidence="3">The sequence shown here is derived from an EMBL/GenBank/DDBJ whole genome shotgun (WGS) entry which is preliminary data.</text>
</comment>